<keyword evidence="4" id="KW-1185">Reference proteome</keyword>
<name>A0A9Q0ECY1_9TELE</name>
<organism evidence="3 4">
    <name type="scientific">Muraenolepis orangiensis</name>
    <name type="common">Patagonian moray cod</name>
    <dbReference type="NCBI Taxonomy" id="630683"/>
    <lineage>
        <taxon>Eukaryota</taxon>
        <taxon>Metazoa</taxon>
        <taxon>Chordata</taxon>
        <taxon>Craniata</taxon>
        <taxon>Vertebrata</taxon>
        <taxon>Euteleostomi</taxon>
        <taxon>Actinopterygii</taxon>
        <taxon>Neopterygii</taxon>
        <taxon>Teleostei</taxon>
        <taxon>Neoteleostei</taxon>
        <taxon>Acanthomorphata</taxon>
        <taxon>Zeiogadaria</taxon>
        <taxon>Gadariae</taxon>
        <taxon>Gadiformes</taxon>
        <taxon>Muraenolepidoidei</taxon>
        <taxon>Muraenolepididae</taxon>
        <taxon>Muraenolepis</taxon>
    </lineage>
</organism>
<dbReference type="Proteomes" id="UP001148018">
    <property type="component" value="Unassembled WGS sequence"/>
</dbReference>
<dbReference type="EMBL" id="JANIIK010000043">
    <property type="protein sequence ID" value="KAJ3605767.1"/>
    <property type="molecule type" value="Genomic_DNA"/>
</dbReference>
<feature type="region of interest" description="Disordered" evidence="1">
    <location>
        <begin position="200"/>
        <end position="325"/>
    </location>
</feature>
<evidence type="ECO:0000313" key="3">
    <source>
        <dbReference type="EMBL" id="KAJ3605767.1"/>
    </source>
</evidence>
<keyword evidence="2" id="KW-0732">Signal</keyword>
<feature type="signal peptide" evidence="2">
    <location>
        <begin position="1"/>
        <end position="16"/>
    </location>
</feature>
<feature type="compositionally biased region" description="Low complexity" evidence="1">
    <location>
        <begin position="248"/>
        <end position="264"/>
    </location>
</feature>
<proteinExistence type="predicted"/>
<feature type="chain" id="PRO_5040482276" evidence="2">
    <location>
        <begin position="17"/>
        <end position="342"/>
    </location>
</feature>
<evidence type="ECO:0000256" key="1">
    <source>
        <dbReference type="SAM" id="MobiDB-lite"/>
    </source>
</evidence>
<protein>
    <submittedName>
        <fullName evidence="3">Uncharacterized protein</fullName>
    </submittedName>
</protein>
<comment type="caution">
    <text evidence="3">The sequence shown here is derived from an EMBL/GenBank/DDBJ whole genome shotgun (WGS) entry which is preliminary data.</text>
</comment>
<accession>A0A9Q0ECY1</accession>
<gene>
    <name evidence="3" type="ORF">NHX12_027811</name>
</gene>
<dbReference type="AlphaFoldDB" id="A0A9Q0ECY1"/>
<reference evidence="3" key="1">
    <citation type="submission" date="2022-07" db="EMBL/GenBank/DDBJ databases">
        <title>Chromosome-level genome of Muraenolepis orangiensis.</title>
        <authorList>
            <person name="Kim J."/>
        </authorList>
    </citation>
    <scope>NUCLEOTIDE SEQUENCE</scope>
    <source>
        <strain evidence="3">KU_S4_2022</strain>
        <tissue evidence="3">Muscle</tissue>
    </source>
</reference>
<feature type="compositionally biased region" description="Low complexity" evidence="1">
    <location>
        <begin position="272"/>
        <end position="286"/>
    </location>
</feature>
<sequence length="342" mass="37412">MPPWVAWFLVPLVVRAQSGDAEQSTDLQQEEDSESRLSCTSDISVHWGNSLTCNLLPPRLPYSDEDDEDGEDSIENITVCCHAIYRKKCLNETGNKITFPQTPVCNFNVTAQLTSGAVLSRIVDLRKIVKPRSPSVRSASFDPQNNQAVIRIGIPYHDDYLKATNQLFEFHIWSTADSVMLGFAMSFEAEQFSHMNVQPMKNTEERPPFSEAPANRAASQREDRELCSDQDLSARRGKWQGGSTSDASTTFTGESSSSTLLNLSSEDDGADSPPGSRSLSPSPVVRPAEEEEGGGGGGQSLLAEASVEDRGPEVNGPTQPNRDDAVYVTMSSFYHSKDQGNP</sequence>
<evidence type="ECO:0000256" key="2">
    <source>
        <dbReference type="SAM" id="SignalP"/>
    </source>
</evidence>
<dbReference type="OrthoDB" id="8611929at2759"/>
<evidence type="ECO:0000313" key="4">
    <source>
        <dbReference type="Proteomes" id="UP001148018"/>
    </source>
</evidence>